<feature type="compositionally biased region" description="Polar residues" evidence="1">
    <location>
        <begin position="9"/>
        <end position="23"/>
    </location>
</feature>
<name>A0A1F5Z812_9BACT</name>
<sequence>MDAHLPKSSPASGTGNPQATSYGPVQPPAGSGTGTKERESEPTAIDSEHLPLTERSADVELPPAVIKSGVKLQPASHPVPPQLTQAGVVPIGDNVIVGSGSTVSLPLTSAQISSGLKQGVTSSIRWLAEWCLRRIKMVQLSLMKPRQIH</sequence>
<dbReference type="AlphaFoldDB" id="A0A1F5Z812"/>
<evidence type="ECO:0000313" key="3">
    <source>
        <dbReference type="Proteomes" id="UP000176854"/>
    </source>
</evidence>
<comment type="caution">
    <text evidence="2">The sequence shown here is derived from an EMBL/GenBank/DDBJ whole genome shotgun (WGS) entry which is preliminary data.</text>
</comment>
<reference evidence="2 3" key="1">
    <citation type="journal article" date="2016" name="Nat. Commun.">
        <title>Thousands of microbial genomes shed light on interconnected biogeochemical processes in an aquifer system.</title>
        <authorList>
            <person name="Anantharaman K."/>
            <person name="Brown C.T."/>
            <person name="Hug L.A."/>
            <person name="Sharon I."/>
            <person name="Castelle C.J."/>
            <person name="Probst A.J."/>
            <person name="Thomas B.C."/>
            <person name="Singh A."/>
            <person name="Wilkins M.J."/>
            <person name="Karaoz U."/>
            <person name="Brodie E.L."/>
            <person name="Williams K.H."/>
            <person name="Hubbard S.S."/>
            <person name="Banfield J.F."/>
        </authorList>
    </citation>
    <scope>NUCLEOTIDE SEQUENCE [LARGE SCALE GENOMIC DNA]</scope>
</reference>
<proteinExistence type="predicted"/>
<protein>
    <submittedName>
        <fullName evidence="2">Uncharacterized protein</fullName>
    </submittedName>
</protein>
<organism evidence="2 3">
    <name type="scientific">Candidatus Gottesmanbacteria bacterium RBG_16_43_7</name>
    <dbReference type="NCBI Taxonomy" id="1798373"/>
    <lineage>
        <taxon>Bacteria</taxon>
        <taxon>Candidatus Gottesmaniibacteriota</taxon>
    </lineage>
</organism>
<dbReference type="EMBL" id="MFJC01000060">
    <property type="protein sequence ID" value="OGG08580.1"/>
    <property type="molecule type" value="Genomic_DNA"/>
</dbReference>
<accession>A0A1F5Z812</accession>
<evidence type="ECO:0000256" key="1">
    <source>
        <dbReference type="SAM" id="MobiDB-lite"/>
    </source>
</evidence>
<evidence type="ECO:0000313" key="2">
    <source>
        <dbReference type="EMBL" id="OGG08580.1"/>
    </source>
</evidence>
<gene>
    <name evidence="2" type="ORF">A2154_00510</name>
</gene>
<dbReference type="Proteomes" id="UP000176854">
    <property type="component" value="Unassembled WGS sequence"/>
</dbReference>
<feature type="region of interest" description="Disordered" evidence="1">
    <location>
        <begin position="1"/>
        <end position="60"/>
    </location>
</feature>
<feature type="compositionally biased region" description="Basic and acidic residues" evidence="1">
    <location>
        <begin position="35"/>
        <end position="58"/>
    </location>
</feature>